<evidence type="ECO:0000256" key="8">
    <source>
        <dbReference type="SAM" id="MobiDB-lite"/>
    </source>
</evidence>
<dbReference type="Pfam" id="PF19270">
    <property type="entry name" value="FBO_C"/>
    <property type="match status" value="1"/>
</dbReference>
<dbReference type="Proteomes" id="UP000051574">
    <property type="component" value="Unassembled WGS sequence"/>
</dbReference>
<dbReference type="CDD" id="cd22089">
    <property type="entry name" value="F-box_FBXO9"/>
    <property type="match status" value="1"/>
</dbReference>
<dbReference type="SUPFAM" id="SSF81383">
    <property type="entry name" value="F-box domain"/>
    <property type="match status" value="1"/>
</dbReference>
<reference evidence="11 12" key="1">
    <citation type="submission" date="2015-09" db="EMBL/GenBank/DDBJ databases">
        <title>Draft genome of the scarab beetle Oryctes borbonicus.</title>
        <authorList>
            <person name="Meyer J.M."/>
            <person name="Markov G.V."/>
            <person name="Baskaran P."/>
            <person name="Herrmann M."/>
            <person name="Sommer R.J."/>
            <person name="Roedelsperger C."/>
        </authorList>
    </citation>
    <scope>NUCLEOTIDE SEQUENCE [LARGE SCALE GENOMIC DNA]</scope>
    <source>
        <strain evidence="11">OB123</strain>
        <tissue evidence="11">Whole animal</tissue>
    </source>
</reference>
<dbReference type="InterPro" id="IPR045464">
    <property type="entry name" value="Hrt3/FBXO9_C"/>
</dbReference>
<organism evidence="11 12">
    <name type="scientific">Oryctes borbonicus</name>
    <dbReference type="NCBI Taxonomy" id="1629725"/>
    <lineage>
        <taxon>Eukaryota</taxon>
        <taxon>Metazoa</taxon>
        <taxon>Ecdysozoa</taxon>
        <taxon>Arthropoda</taxon>
        <taxon>Hexapoda</taxon>
        <taxon>Insecta</taxon>
        <taxon>Pterygota</taxon>
        <taxon>Neoptera</taxon>
        <taxon>Endopterygota</taxon>
        <taxon>Coleoptera</taxon>
        <taxon>Polyphaga</taxon>
        <taxon>Scarabaeiformia</taxon>
        <taxon>Scarabaeidae</taxon>
        <taxon>Dynastinae</taxon>
        <taxon>Oryctes</taxon>
    </lineage>
</organism>
<evidence type="ECO:0000256" key="6">
    <source>
        <dbReference type="ARBA" id="ARBA00022803"/>
    </source>
</evidence>
<dbReference type="InterPro" id="IPR036047">
    <property type="entry name" value="F-box-like_dom_sf"/>
</dbReference>
<keyword evidence="6 7" id="KW-0802">TPR repeat</keyword>
<evidence type="ECO:0000256" key="4">
    <source>
        <dbReference type="ARBA" id="ARBA00022490"/>
    </source>
</evidence>
<sequence length="396" mass="46290">MSNGPSSRTGKASDASESSDGDDQDESSNFKQSQNGESNLVNFRQEWQRELQELKHRKTNVSRPVGLVEDAAGSGDENDEIRAKKLFLQGIEMERSKKMYEAIQFYKRAVQLVPDIEFKLEESFKNKTRIDNEEEKQLDYQKVTKGDDENTEDVDSDEEINELTFLQRIEKKVNRMEYLCLPKVEQRGMHISQLPTEIILYILRWVVSSDLDMRSLEMFSQSCRGFYLCARDPKIWRLACERAWGLNCGSLMGEYNSWRHMFLERAKLHFNGCYISKTTYIRQGESSFQDQFYRPWHVVTFYRYFRFFPEGLVFMLTTPDEPPQCVGLLKHRQAKGPSILKGHYRLKDNTVTIVLYRQENVKSSYRRGQRSRDGAYGNGQTTFRLVCITLFASENS</sequence>
<dbReference type="PROSITE" id="PS50005">
    <property type="entry name" value="TPR"/>
    <property type="match status" value="1"/>
</dbReference>
<evidence type="ECO:0000256" key="3">
    <source>
        <dbReference type="ARBA" id="ARBA00019775"/>
    </source>
</evidence>
<evidence type="ECO:0000259" key="10">
    <source>
        <dbReference type="Pfam" id="PF19270"/>
    </source>
</evidence>
<feature type="domain" description="F-box" evidence="9">
    <location>
        <begin position="191"/>
        <end position="240"/>
    </location>
</feature>
<dbReference type="AlphaFoldDB" id="A0A0T6B1I3"/>
<dbReference type="EMBL" id="LJIG01016240">
    <property type="protein sequence ID" value="KRT81194.1"/>
    <property type="molecule type" value="Genomic_DNA"/>
</dbReference>
<dbReference type="OrthoDB" id="2117972at2759"/>
<dbReference type="InterPro" id="IPR001810">
    <property type="entry name" value="F-box_dom"/>
</dbReference>
<evidence type="ECO:0000259" key="9">
    <source>
        <dbReference type="Pfam" id="PF12937"/>
    </source>
</evidence>
<gene>
    <name evidence="11" type="ORF">AMK59_6143</name>
</gene>
<dbReference type="Gene3D" id="1.20.1280.50">
    <property type="match status" value="1"/>
</dbReference>
<feature type="compositionally biased region" description="Polar residues" evidence="8">
    <location>
        <begin position="29"/>
        <end position="42"/>
    </location>
</feature>
<protein>
    <recommendedName>
        <fullName evidence="3">F-box only protein 9</fullName>
    </recommendedName>
</protein>
<comment type="pathway">
    <text evidence="2">Protein modification; protein ubiquitination.</text>
</comment>
<name>A0A0T6B1I3_9SCAR</name>
<evidence type="ECO:0000256" key="5">
    <source>
        <dbReference type="ARBA" id="ARBA00022786"/>
    </source>
</evidence>
<keyword evidence="12" id="KW-1185">Reference proteome</keyword>
<feature type="domain" description="F-box protein Hrt3/FBXO9 C-terminal" evidence="10">
    <location>
        <begin position="256"/>
        <end position="373"/>
    </location>
</feature>
<keyword evidence="5" id="KW-0833">Ubl conjugation pathway</keyword>
<evidence type="ECO:0000256" key="7">
    <source>
        <dbReference type="PROSITE-ProRule" id="PRU00339"/>
    </source>
</evidence>
<dbReference type="GO" id="GO:0031146">
    <property type="term" value="P:SCF-dependent proteasomal ubiquitin-dependent protein catabolic process"/>
    <property type="evidence" value="ECO:0007669"/>
    <property type="project" value="TreeGrafter"/>
</dbReference>
<dbReference type="Pfam" id="PF12937">
    <property type="entry name" value="F-box-like"/>
    <property type="match status" value="1"/>
</dbReference>
<evidence type="ECO:0000313" key="12">
    <source>
        <dbReference type="Proteomes" id="UP000051574"/>
    </source>
</evidence>
<proteinExistence type="predicted"/>
<feature type="region of interest" description="Disordered" evidence="8">
    <location>
        <begin position="1"/>
        <end position="44"/>
    </location>
</feature>
<dbReference type="PANTHER" id="PTHR12874">
    <property type="entry name" value="F-BOX ONLY PROTEIN 48-RELATED"/>
    <property type="match status" value="1"/>
</dbReference>
<feature type="compositionally biased region" description="Acidic residues" evidence="8">
    <location>
        <begin position="17"/>
        <end position="26"/>
    </location>
</feature>
<keyword evidence="4" id="KW-0963">Cytoplasm</keyword>
<dbReference type="GO" id="GO:0005737">
    <property type="term" value="C:cytoplasm"/>
    <property type="evidence" value="ECO:0007669"/>
    <property type="project" value="UniProtKB-SubCell"/>
</dbReference>
<evidence type="ECO:0000256" key="2">
    <source>
        <dbReference type="ARBA" id="ARBA00004906"/>
    </source>
</evidence>
<evidence type="ECO:0000256" key="1">
    <source>
        <dbReference type="ARBA" id="ARBA00004496"/>
    </source>
</evidence>
<feature type="compositionally biased region" description="Polar residues" evidence="8">
    <location>
        <begin position="1"/>
        <end position="10"/>
    </location>
</feature>
<feature type="repeat" description="TPR" evidence="7">
    <location>
        <begin position="83"/>
        <end position="116"/>
    </location>
</feature>
<dbReference type="InterPro" id="IPR019734">
    <property type="entry name" value="TPR_rpt"/>
</dbReference>
<dbReference type="PANTHER" id="PTHR12874:SF29">
    <property type="entry name" value="F-BOX ONLY PROTEIN 9"/>
    <property type="match status" value="1"/>
</dbReference>
<dbReference type="FunFam" id="1.20.1280.50:FF:000012">
    <property type="entry name" value="F-box only protein 9"/>
    <property type="match status" value="1"/>
</dbReference>
<comment type="subcellular location">
    <subcellularLocation>
        <location evidence="1">Cytoplasm</location>
    </subcellularLocation>
</comment>
<accession>A0A0T6B1I3</accession>
<comment type="caution">
    <text evidence="11">The sequence shown here is derived from an EMBL/GenBank/DDBJ whole genome shotgun (WGS) entry which is preliminary data.</text>
</comment>
<evidence type="ECO:0000313" key="11">
    <source>
        <dbReference type="EMBL" id="KRT81194.1"/>
    </source>
</evidence>
<dbReference type="GO" id="GO:0019005">
    <property type="term" value="C:SCF ubiquitin ligase complex"/>
    <property type="evidence" value="ECO:0007669"/>
    <property type="project" value="TreeGrafter"/>
</dbReference>